<feature type="compositionally biased region" description="Acidic residues" evidence="1">
    <location>
        <begin position="44"/>
        <end position="77"/>
    </location>
</feature>
<protein>
    <submittedName>
        <fullName evidence="2">Uncharacterized protein</fullName>
    </submittedName>
</protein>
<dbReference type="Gene3D" id="3.40.525.10">
    <property type="entry name" value="CRAL-TRIO lipid binding domain"/>
    <property type="match status" value="1"/>
</dbReference>
<comment type="caution">
    <text evidence="2">The sequence shown here is derived from an EMBL/GenBank/DDBJ whole genome shotgun (WGS) entry which is preliminary data.</text>
</comment>
<dbReference type="EMBL" id="CAICTM010000003">
    <property type="protein sequence ID" value="CAB9496299.1"/>
    <property type="molecule type" value="Genomic_DNA"/>
</dbReference>
<accession>A0A9N8D578</accession>
<name>A0A9N8D578_9STRA</name>
<dbReference type="InterPro" id="IPR036865">
    <property type="entry name" value="CRAL-TRIO_dom_sf"/>
</dbReference>
<dbReference type="Proteomes" id="UP001153069">
    <property type="component" value="Unassembled WGS sequence"/>
</dbReference>
<proteinExistence type="predicted"/>
<feature type="region of interest" description="Disordered" evidence="1">
    <location>
        <begin position="1"/>
        <end position="80"/>
    </location>
</feature>
<feature type="compositionally biased region" description="Basic and acidic residues" evidence="1">
    <location>
        <begin position="8"/>
        <end position="21"/>
    </location>
</feature>
<keyword evidence="3" id="KW-1185">Reference proteome</keyword>
<organism evidence="2 3">
    <name type="scientific">Seminavis robusta</name>
    <dbReference type="NCBI Taxonomy" id="568900"/>
    <lineage>
        <taxon>Eukaryota</taxon>
        <taxon>Sar</taxon>
        <taxon>Stramenopiles</taxon>
        <taxon>Ochrophyta</taxon>
        <taxon>Bacillariophyta</taxon>
        <taxon>Bacillariophyceae</taxon>
        <taxon>Bacillariophycidae</taxon>
        <taxon>Naviculales</taxon>
        <taxon>Naviculaceae</taxon>
        <taxon>Seminavis</taxon>
    </lineage>
</organism>
<evidence type="ECO:0000256" key="1">
    <source>
        <dbReference type="SAM" id="MobiDB-lite"/>
    </source>
</evidence>
<sequence length="350" mass="39427">MDAGNDLEPNHPNDNGDHEVQGDLVDMADEDEILAAVVEILEGGSDEEEEDMGEEEIDEDDSDSDDESTESGNEEEVLTLTGQERAWALEIKTAVEAPNSGIRPVCDFEYAQYALVTKGDLQEALRCLKGMQLFRSHYQVDDTVSQAVSALEQFIALMPGTFLMVDKCPDTLEGIVVVDISKYLPEVAQTPSPGHSDLEHNWKIHILFWYYVIRTAQPGFKSIRKGIVALVETADAGWDNMDMSFEQRTFAELWAHYPWIAKSTRVYNSGLVSTIWVSLLKRFISNQHFQAIRMGCEVGEDDVNRDPTRPKLKLSELYLQPGANRAGRCLLLRATELLDARRVHEESFRL</sequence>
<evidence type="ECO:0000313" key="2">
    <source>
        <dbReference type="EMBL" id="CAB9496299.1"/>
    </source>
</evidence>
<dbReference type="AlphaFoldDB" id="A0A9N8D578"/>
<reference evidence="2" key="1">
    <citation type="submission" date="2020-06" db="EMBL/GenBank/DDBJ databases">
        <authorList>
            <consortium name="Plant Systems Biology data submission"/>
        </authorList>
    </citation>
    <scope>NUCLEOTIDE SEQUENCE</scope>
    <source>
        <strain evidence="2">D6</strain>
    </source>
</reference>
<gene>
    <name evidence="2" type="ORF">SEMRO_3_G002750.1</name>
</gene>
<evidence type="ECO:0000313" key="3">
    <source>
        <dbReference type="Proteomes" id="UP001153069"/>
    </source>
</evidence>